<evidence type="ECO:0000313" key="9">
    <source>
        <dbReference type="EMBL" id="KAK3733722.1"/>
    </source>
</evidence>
<dbReference type="PRINTS" id="PR00704">
    <property type="entry name" value="CALPAIN"/>
</dbReference>
<dbReference type="Gene3D" id="3.90.70.10">
    <property type="entry name" value="Cysteine proteinases"/>
    <property type="match status" value="1"/>
</dbReference>
<feature type="domain" description="Calpain catalytic" evidence="8">
    <location>
        <begin position="213"/>
        <end position="503"/>
    </location>
</feature>
<dbReference type="Pfam" id="PF00648">
    <property type="entry name" value="Peptidase_C2"/>
    <property type="match status" value="1"/>
</dbReference>
<dbReference type="AlphaFoldDB" id="A0AAE0Y5J3"/>
<keyword evidence="3 6" id="KW-0378">Hydrolase</keyword>
<evidence type="ECO:0000259" key="8">
    <source>
        <dbReference type="PROSITE" id="PS50203"/>
    </source>
</evidence>
<evidence type="ECO:0000256" key="3">
    <source>
        <dbReference type="ARBA" id="ARBA00022801"/>
    </source>
</evidence>
<dbReference type="InterPro" id="IPR036213">
    <property type="entry name" value="Calpain_III_sf"/>
</dbReference>
<feature type="active site" evidence="5 6">
    <location>
        <position position="447"/>
    </location>
</feature>
<feature type="region of interest" description="Disordered" evidence="7">
    <location>
        <begin position="1"/>
        <end position="189"/>
    </location>
</feature>
<dbReference type="Pfam" id="PF01067">
    <property type="entry name" value="Calpain_III"/>
    <property type="match status" value="2"/>
</dbReference>
<protein>
    <recommendedName>
        <fullName evidence="8">Calpain catalytic domain-containing protein</fullName>
    </recommendedName>
</protein>
<evidence type="ECO:0000256" key="4">
    <source>
        <dbReference type="ARBA" id="ARBA00022807"/>
    </source>
</evidence>
<dbReference type="InterPro" id="IPR022682">
    <property type="entry name" value="Calpain_domain_III"/>
</dbReference>
<keyword evidence="2 6" id="KW-0645">Protease</keyword>
<keyword evidence="4 6" id="KW-0788">Thiol protease</keyword>
<dbReference type="PANTHER" id="PTHR10183">
    <property type="entry name" value="CALPAIN"/>
    <property type="match status" value="1"/>
</dbReference>
<dbReference type="InterPro" id="IPR022684">
    <property type="entry name" value="Calpain_cysteine_protease"/>
</dbReference>
<dbReference type="EMBL" id="JAWDGP010006885">
    <property type="protein sequence ID" value="KAK3733722.1"/>
    <property type="molecule type" value="Genomic_DNA"/>
</dbReference>
<comment type="similarity">
    <text evidence="1">Belongs to the peptidase C2 family.</text>
</comment>
<dbReference type="SUPFAM" id="SSF49758">
    <property type="entry name" value="Calpain large subunit, middle domain (domain III)"/>
    <property type="match status" value="2"/>
</dbReference>
<keyword evidence="10" id="KW-1185">Reference proteome</keyword>
<evidence type="ECO:0000256" key="6">
    <source>
        <dbReference type="PROSITE-ProRule" id="PRU00239"/>
    </source>
</evidence>
<dbReference type="Gene3D" id="2.60.120.380">
    <property type="match status" value="2"/>
</dbReference>
<feature type="compositionally biased region" description="Polar residues" evidence="7">
    <location>
        <begin position="19"/>
        <end position="30"/>
    </location>
</feature>
<dbReference type="InterPro" id="IPR000169">
    <property type="entry name" value="Pept_cys_AS"/>
</dbReference>
<feature type="active site" evidence="5 6">
    <location>
        <position position="427"/>
    </location>
</feature>
<dbReference type="InterPro" id="IPR038765">
    <property type="entry name" value="Papain-like_cys_pep_sf"/>
</dbReference>
<accession>A0AAE0Y5J3</accession>
<evidence type="ECO:0000256" key="7">
    <source>
        <dbReference type="SAM" id="MobiDB-lite"/>
    </source>
</evidence>
<feature type="compositionally biased region" description="Acidic residues" evidence="7">
    <location>
        <begin position="163"/>
        <end position="174"/>
    </location>
</feature>
<organism evidence="9 10">
    <name type="scientific">Elysia crispata</name>
    <name type="common">lettuce slug</name>
    <dbReference type="NCBI Taxonomy" id="231223"/>
    <lineage>
        <taxon>Eukaryota</taxon>
        <taxon>Metazoa</taxon>
        <taxon>Spiralia</taxon>
        <taxon>Lophotrochozoa</taxon>
        <taxon>Mollusca</taxon>
        <taxon>Gastropoda</taxon>
        <taxon>Heterobranchia</taxon>
        <taxon>Euthyneura</taxon>
        <taxon>Panpulmonata</taxon>
        <taxon>Sacoglossa</taxon>
        <taxon>Placobranchoidea</taxon>
        <taxon>Plakobranchidae</taxon>
        <taxon>Elysia</taxon>
    </lineage>
</organism>
<name>A0AAE0Y5J3_9GAST</name>
<dbReference type="SMART" id="SM00720">
    <property type="entry name" value="calpain_III"/>
    <property type="match status" value="1"/>
</dbReference>
<proteinExistence type="inferred from homology"/>
<gene>
    <name evidence="9" type="ORF">RRG08_026837</name>
</gene>
<feature type="compositionally biased region" description="Polar residues" evidence="7">
    <location>
        <begin position="1"/>
        <end position="10"/>
    </location>
</feature>
<feature type="active site" evidence="5 6">
    <location>
        <position position="268"/>
    </location>
</feature>
<feature type="compositionally biased region" description="Basic and acidic residues" evidence="7">
    <location>
        <begin position="31"/>
        <end position="56"/>
    </location>
</feature>
<dbReference type="CDD" id="cd00044">
    <property type="entry name" value="CysPc"/>
    <property type="match status" value="1"/>
</dbReference>
<evidence type="ECO:0000313" key="10">
    <source>
        <dbReference type="Proteomes" id="UP001283361"/>
    </source>
</evidence>
<dbReference type="InterPro" id="IPR022683">
    <property type="entry name" value="Calpain_III"/>
</dbReference>
<dbReference type="PROSITE" id="PS00139">
    <property type="entry name" value="THIOL_PROTEASE_CYS"/>
    <property type="match status" value="1"/>
</dbReference>
<feature type="compositionally biased region" description="Pro residues" evidence="7">
    <location>
        <begin position="99"/>
        <end position="143"/>
    </location>
</feature>
<dbReference type="PANTHER" id="PTHR10183:SF379">
    <property type="entry name" value="CALPAIN-5"/>
    <property type="match status" value="1"/>
</dbReference>
<evidence type="ECO:0000256" key="1">
    <source>
        <dbReference type="ARBA" id="ARBA00007623"/>
    </source>
</evidence>
<dbReference type="Proteomes" id="UP001283361">
    <property type="component" value="Unassembled WGS sequence"/>
</dbReference>
<feature type="compositionally biased region" description="Pro residues" evidence="7">
    <location>
        <begin position="79"/>
        <end position="90"/>
    </location>
</feature>
<dbReference type="SMART" id="SM00230">
    <property type="entry name" value="CysPc"/>
    <property type="match status" value="1"/>
</dbReference>
<dbReference type="SUPFAM" id="SSF54001">
    <property type="entry name" value="Cysteine proteinases"/>
    <property type="match status" value="1"/>
</dbReference>
<dbReference type="GO" id="GO:0006508">
    <property type="term" value="P:proteolysis"/>
    <property type="evidence" value="ECO:0007669"/>
    <property type="project" value="UniProtKB-KW"/>
</dbReference>
<sequence length="828" mass="93275">MGCSSSTQKTSKGEDGHNRATNQNSNLNEGQSEHREIERRPQSRNDDDTRIVRDDGGGDANTYEDNDDNEYYGFDGPQANPPPKPSPPPAYESREQTPPREPTPPPREATPPSREPTPPPREPTPPPREPTPPPREPTPPPRETTPLPEARFPTPEPYPEHFENDDEDDTPFDDDGVRDAEGYSSNAMGLLEKTTDFRLEHAKDDVETRPYGDPHSLFVDHEFPLEIAIVQDNHDIEWKRPKDFLDNPALFTEGTTRFDIGQGSAGTCWFLSTVANIADNERILGQIIPDGSYRVEDSNAYDGIFHARFFRFGKWEDVYIDDFLPVIYGNVLWGAKSATEERELWVALLEKAFARLYGSYDAIYGGQPGDAYLLLTGGIGERIELDDHAEKPKAIYNRIRNALHAGCHVSCVVPDEFDDYCGLVGGHAYSLVGVAQVGSDKLIRVRNPWGHGEWKGPWSDGSKEWASIPENTVTAPNKDDGEFFVSLDDFLTYFSQTTICSLTPDFDRYGSSDSLNHILNVYGEWSGQTAAGFHKLLQNPRFCFTVSDKGRVEEGFVPLVVQLIQQSEKRRTDNISIRCDIFRVLGDKIGAKTRCMALEIQGKKNNVYAPELQSTFRHKLKPGPYVVVPSTVDEGQEKAFLLRLFTSAPLQNIRPIPQDVDIVSCEFEDSFAADGAVHELTFERTLFGEFVADKNAGGQVSYQESYHLNPQYQIKIPNKGKEVPLVVHIMQTYKEPQYPVGFRLFKMDHDVQLPVDIAYLYNNYQDSPTDVEGSQSKFMISWDVDIRFMLPPGRYIGVVHLDKPNTEKGFAIVFKSTQLLKIRGFQTS</sequence>
<dbReference type="PROSITE" id="PS50203">
    <property type="entry name" value="CALPAIN_CAT"/>
    <property type="match status" value="1"/>
</dbReference>
<comment type="caution">
    <text evidence="9">The sequence shown here is derived from an EMBL/GenBank/DDBJ whole genome shotgun (WGS) entry which is preliminary data.</text>
</comment>
<reference evidence="9" key="1">
    <citation type="journal article" date="2023" name="G3 (Bethesda)">
        <title>A reference genome for the long-term kleptoplast-retaining sea slug Elysia crispata morphotype clarki.</title>
        <authorList>
            <person name="Eastman K.E."/>
            <person name="Pendleton A.L."/>
            <person name="Shaikh M.A."/>
            <person name="Suttiyut T."/>
            <person name="Ogas R."/>
            <person name="Tomko P."/>
            <person name="Gavelis G."/>
            <person name="Widhalm J.R."/>
            <person name="Wisecaver J.H."/>
        </authorList>
    </citation>
    <scope>NUCLEOTIDE SEQUENCE</scope>
    <source>
        <strain evidence="9">ECLA1</strain>
    </source>
</reference>
<evidence type="ECO:0000256" key="5">
    <source>
        <dbReference type="PIRSR" id="PIRSR622684-1"/>
    </source>
</evidence>
<dbReference type="GO" id="GO:0004198">
    <property type="term" value="F:calcium-dependent cysteine-type endopeptidase activity"/>
    <property type="evidence" value="ECO:0007669"/>
    <property type="project" value="InterPro"/>
</dbReference>
<dbReference type="InterPro" id="IPR001300">
    <property type="entry name" value="Peptidase_C2_calpain_cat"/>
</dbReference>
<evidence type="ECO:0000256" key="2">
    <source>
        <dbReference type="ARBA" id="ARBA00022670"/>
    </source>
</evidence>